<reference evidence="1 2" key="1">
    <citation type="journal article" date="2024" name="J Genomics">
        <title>Draft genome sequencing and assembly of Favolaschia claudopus CIRM-BRFM 2984 isolated from oak limbs.</title>
        <authorList>
            <person name="Navarro D."/>
            <person name="Drula E."/>
            <person name="Chaduli D."/>
            <person name="Cazenave R."/>
            <person name="Ahrendt S."/>
            <person name="Wang J."/>
            <person name="Lipzen A."/>
            <person name="Daum C."/>
            <person name="Barry K."/>
            <person name="Grigoriev I.V."/>
            <person name="Favel A."/>
            <person name="Rosso M.N."/>
            <person name="Martin F."/>
        </authorList>
    </citation>
    <scope>NUCLEOTIDE SEQUENCE [LARGE SCALE GENOMIC DNA]</scope>
    <source>
        <strain evidence="1 2">CIRM-BRFM 2984</strain>
    </source>
</reference>
<dbReference type="AlphaFoldDB" id="A0AAW0DQP7"/>
<evidence type="ECO:0000313" key="1">
    <source>
        <dbReference type="EMBL" id="KAK7053504.1"/>
    </source>
</evidence>
<sequence>MYANSVNRFQTVQWFSLGEIRQRGRVSTPLQRLKDFSKLQQEEAACNTSAHISKRLRKTCGPERSSGAFWDDRNSRRPSSYIGRKRCYKPPVDPNAITTREPSRFNRISGGMNGSLKITATLDQSLFVAIETSSVQFGFHLHFVEFCSRFRFLTGVENHFQCHERQASHRRNPSESIVHANVGRRRMTNITDSLLGAIALIEARHNYQSGAVEGRRGLRSRFPAAVASVAVSVVGSDWAPLIVHVEPFSQGRPQTPTWVFQLQARQIRISKRRHSHTYQHCIPFDTHDRRCAIERNEVNSSGTERGKTYALEHGF</sequence>
<evidence type="ECO:0000313" key="2">
    <source>
        <dbReference type="Proteomes" id="UP001362999"/>
    </source>
</evidence>
<gene>
    <name evidence="1" type="ORF">R3P38DRAFT_2761288</name>
</gene>
<dbReference type="Proteomes" id="UP001362999">
    <property type="component" value="Unassembled WGS sequence"/>
</dbReference>
<comment type="caution">
    <text evidence="1">The sequence shown here is derived from an EMBL/GenBank/DDBJ whole genome shotgun (WGS) entry which is preliminary data.</text>
</comment>
<name>A0AAW0DQP7_9AGAR</name>
<dbReference type="EMBL" id="JAWWNJ010000006">
    <property type="protein sequence ID" value="KAK7053504.1"/>
    <property type="molecule type" value="Genomic_DNA"/>
</dbReference>
<accession>A0AAW0DQP7</accession>
<protein>
    <submittedName>
        <fullName evidence="1">Uncharacterized protein</fullName>
    </submittedName>
</protein>
<proteinExistence type="predicted"/>
<keyword evidence="2" id="KW-1185">Reference proteome</keyword>
<organism evidence="1 2">
    <name type="scientific">Favolaschia claudopus</name>
    <dbReference type="NCBI Taxonomy" id="2862362"/>
    <lineage>
        <taxon>Eukaryota</taxon>
        <taxon>Fungi</taxon>
        <taxon>Dikarya</taxon>
        <taxon>Basidiomycota</taxon>
        <taxon>Agaricomycotina</taxon>
        <taxon>Agaricomycetes</taxon>
        <taxon>Agaricomycetidae</taxon>
        <taxon>Agaricales</taxon>
        <taxon>Marasmiineae</taxon>
        <taxon>Mycenaceae</taxon>
        <taxon>Favolaschia</taxon>
    </lineage>
</organism>